<dbReference type="PANTHER" id="PTHR13325:SF3">
    <property type="entry name" value="MEMBRANE-BOUND TRANSCRIPTION FACTOR SITE-2 PROTEASE"/>
    <property type="match status" value="1"/>
</dbReference>
<feature type="transmembrane region" description="Helical" evidence="1">
    <location>
        <begin position="426"/>
        <end position="448"/>
    </location>
</feature>
<organism evidence="2 3">
    <name type="scientific">Stratiformator vulcanicus</name>
    <dbReference type="NCBI Taxonomy" id="2527980"/>
    <lineage>
        <taxon>Bacteria</taxon>
        <taxon>Pseudomonadati</taxon>
        <taxon>Planctomycetota</taxon>
        <taxon>Planctomycetia</taxon>
        <taxon>Planctomycetales</taxon>
        <taxon>Planctomycetaceae</taxon>
        <taxon>Stratiformator</taxon>
    </lineage>
</organism>
<keyword evidence="3" id="KW-1185">Reference proteome</keyword>
<evidence type="ECO:0000313" key="2">
    <source>
        <dbReference type="EMBL" id="QDT36185.1"/>
    </source>
</evidence>
<feature type="transmembrane region" description="Helical" evidence="1">
    <location>
        <begin position="387"/>
        <end position="405"/>
    </location>
</feature>
<feature type="transmembrane region" description="Helical" evidence="1">
    <location>
        <begin position="221"/>
        <end position="243"/>
    </location>
</feature>
<dbReference type="Gene3D" id="2.40.50.100">
    <property type="match status" value="1"/>
</dbReference>
<accession>A0A517QWZ5</accession>
<keyword evidence="1" id="KW-0812">Transmembrane</keyword>
<dbReference type="OrthoDB" id="9759690at2"/>
<feature type="transmembrane region" description="Helical" evidence="1">
    <location>
        <begin position="356"/>
        <end position="381"/>
    </location>
</feature>
<keyword evidence="1" id="KW-1133">Transmembrane helix</keyword>
<dbReference type="CDD" id="cd05709">
    <property type="entry name" value="S2P-M50"/>
    <property type="match status" value="1"/>
</dbReference>
<dbReference type="PANTHER" id="PTHR13325">
    <property type="entry name" value="PROTEASE M50 MEMBRANE-BOUND TRANSCRIPTION FACTOR SITE 2 PROTEASE"/>
    <property type="match status" value="1"/>
</dbReference>
<dbReference type="EMBL" id="CP036268">
    <property type="protein sequence ID" value="QDT36185.1"/>
    <property type="molecule type" value="Genomic_DNA"/>
</dbReference>
<feature type="transmembrane region" description="Helical" evidence="1">
    <location>
        <begin position="125"/>
        <end position="147"/>
    </location>
</feature>
<dbReference type="KEGG" id="svp:Pan189_05400"/>
<dbReference type="GO" id="GO:0031293">
    <property type="term" value="P:membrane protein intracellular domain proteolysis"/>
    <property type="evidence" value="ECO:0007669"/>
    <property type="project" value="TreeGrafter"/>
</dbReference>
<dbReference type="GO" id="GO:0004222">
    <property type="term" value="F:metalloendopeptidase activity"/>
    <property type="evidence" value="ECO:0007669"/>
    <property type="project" value="InterPro"/>
</dbReference>
<dbReference type="AlphaFoldDB" id="A0A517QWZ5"/>
<dbReference type="GO" id="GO:0016020">
    <property type="term" value="C:membrane"/>
    <property type="evidence" value="ECO:0007669"/>
    <property type="project" value="InterPro"/>
</dbReference>
<feature type="transmembrane region" description="Helical" evidence="1">
    <location>
        <begin position="255"/>
        <end position="279"/>
    </location>
</feature>
<feature type="transmembrane region" description="Helical" evidence="1">
    <location>
        <begin position="186"/>
        <end position="206"/>
    </location>
</feature>
<dbReference type="RefSeq" id="WP_145362406.1">
    <property type="nucleotide sequence ID" value="NZ_CP036268.1"/>
</dbReference>
<name>A0A517QWZ5_9PLAN</name>
<reference evidence="2 3" key="1">
    <citation type="submission" date="2019-02" db="EMBL/GenBank/DDBJ databases">
        <title>Deep-cultivation of Planctomycetes and their phenomic and genomic characterization uncovers novel biology.</title>
        <authorList>
            <person name="Wiegand S."/>
            <person name="Jogler M."/>
            <person name="Boedeker C."/>
            <person name="Pinto D."/>
            <person name="Vollmers J."/>
            <person name="Rivas-Marin E."/>
            <person name="Kohn T."/>
            <person name="Peeters S.H."/>
            <person name="Heuer A."/>
            <person name="Rast P."/>
            <person name="Oberbeckmann S."/>
            <person name="Bunk B."/>
            <person name="Jeske O."/>
            <person name="Meyerdierks A."/>
            <person name="Storesund J.E."/>
            <person name="Kallscheuer N."/>
            <person name="Luecker S."/>
            <person name="Lage O.M."/>
            <person name="Pohl T."/>
            <person name="Merkel B.J."/>
            <person name="Hornburger P."/>
            <person name="Mueller R.-W."/>
            <person name="Bruemmer F."/>
            <person name="Labrenz M."/>
            <person name="Spormann A.M."/>
            <person name="Op den Camp H."/>
            <person name="Overmann J."/>
            <person name="Amann R."/>
            <person name="Jetten M.S.M."/>
            <person name="Mascher T."/>
            <person name="Medema M.H."/>
            <person name="Devos D.P."/>
            <person name="Kaster A.-K."/>
            <person name="Ovreas L."/>
            <person name="Rohde M."/>
            <person name="Galperin M.Y."/>
            <person name="Jogler C."/>
        </authorList>
    </citation>
    <scope>NUCLEOTIDE SEQUENCE [LARGE SCALE GENOMIC DNA]</scope>
    <source>
        <strain evidence="2 3">Pan189</strain>
    </source>
</reference>
<sequence>MSANSIPIVEDRPLPVRGRRDLRFEQVRFAGEVSWIVSDPVSGDYHRISPVQYLLLQSLDGLTSLAALARTIERVFPFMTVSSGDVQRDIQDLHTKNFCVVDRTGQHAVIDERATKREKRQRFSWLRNPLFISLSLVDVSGLLSALAPVGRLIFTRDVFALTAALIAVATFGLVAQVEQLALETTALLAGGSWSTLALFWVTIGLAKVCHEFGHALACRRFGAYCSDIGVALLLFSPCLYCDVSDAWRLPNKTHRLIIGAAGVWFELTLMSIGFFVWSITLPGPIHTIALCWLIVTSVGAVLFNLNPLLRYDGYHLLADYFETPNLRQRARTAVRKMFGRMLFRGESGRASTPEPLWIPIYGMLSGLYQMLMLLFIAQMFFRWSSGYGLGAVATLAVAGMVWGQMRNWGNAMRLTFREQSRSGFRPAGAMLMLMLFGGVGYAFVAVPIPRFAVVPSELEPTSAPLVFSAIPGQLIDLHVAVGERVEQGQLIATVRSRPLEDSAITQQTRIGRLRTEQARRIAMRDHAGLILASAAFENAAEVREQLTEHQRKCEVRAPRAGIIGPVPDSDRRSKTEIDVLADGAIGAFIDRGTPLCSVNDESQWRLAGLLNAEERDAVGEQDEIEFRFVAEPETVYRGRIIRILPFVTDDGREEMTRAERLADAVGLQGGAKHRRRYRIEVVPHELPEFATRGLTAEIRIPLRSRTAFEFSRRWFHESFVAPELH</sequence>
<gene>
    <name evidence="2" type="ORF">Pan189_05400</name>
</gene>
<feature type="transmembrane region" description="Helical" evidence="1">
    <location>
        <begin position="285"/>
        <end position="305"/>
    </location>
</feature>
<dbReference type="InterPro" id="IPR001193">
    <property type="entry name" value="MBTPS2"/>
</dbReference>
<protein>
    <submittedName>
        <fullName evidence="2">Peptidase family M50</fullName>
    </submittedName>
</protein>
<dbReference type="GO" id="GO:0005737">
    <property type="term" value="C:cytoplasm"/>
    <property type="evidence" value="ECO:0007669"/>
    <property type="project" value="TreeGrafter"/>
</dbReference>
<keyword evidence="1" id="KW-0472">Membrane</keyword>
<evidence type="ECO:0000313" key="3">
    <source>
        <dbReference type="Proteomes" id="UP000317318"/>
    </source>
</evidence>
<dbReference type="Proteomes" id="UP000317318">
    <property type="component" value="Chromosome"/>
</dbReference>
<proteinExistence type="predicted"/>
<evidence type="ECO:0000256" key="1">
    <source>
        <dbReference type="SAM" id="Phobius"/>
    </source>
</evidence>
<feature type="transmembrane region" description="Helical" evidence="1">
    <location>
        <begin position="153"/>
        <end position="174"/>
    </location>
</feature>